<dbReference type="InterPro" id="IPR050469">
    <property type="entry name" value="Diguanylate_Cyclase"/>
</dbReference>
<dbReference type="Pfam" id="PF00990">
    <property type="entry name" value="GGDEF"/>
    <property type="match status" value="1"/>
</dbReference>
<organism evidence="6 7">
    <name type="scientific">Methylomonas lenta</name>
    <dbReference type="NCBI Taxonomy" id="980561"/>
    <lineage>
        <taxon>Bacteria</taxon>
        <taxon>Pseudomonadati</taxon>
        <taxon>Pseudomonadota</taxon>
        <taxon>Gammaproteobacteria</taxon>
        <taxon>Methylococcales</taxon>
        <taxon>Methylococcaceae</taxon>
        <taxon>Methylomonas</taxon>
    </lineage>
</organism>
<evidence type="ECO:0000256" key="2">
    <source>
        <dbReference type="ARBA" id="ARBA00012528"/>
    </source>
</evidence>
<reference evidence="6 7" key="1">
    <citation type="submission" date="2016-03" db="EMBL/GenBank/DDBJ databases">
        <authorList>
            <person name="Ploux O."/>
        </authorList>
    </citation>
    <scope>NUCLEOTIDE SEQUENCE [LARGE SCALE GENOMIC DNA]</scope>
    <source>
        <strain evidence="6 7">R-45370</strain>
    </source>
</reference>
<evidence type="ECO:0000313" key="7">
    <source>
        <dbReference type="Proteomes" id="UP000078476"/>
    </source>
</evidence>
<protein>
    <recommendedName>
        <fullName evidence="2">diguanylate cyclase</fullName>
        <ecNumber evidence="2">2.7.7.65</ecNumber>
    </recommendedName>
</protein>
<keyword evidence="7" id="KW-1185">Reference proteome</keyword>
<comment type="caution">
    <text evidence="3">Lacks conserved residue(s) required for the propagation of feature annotation.</text>
</comment>
<evidence type="ECO:0000313" key="6">
    <source>
        <dbReference type="EMBL" id="OAI14320.1"/>
    </source>
</evidence>
<dbReference type="InterPro" id="IPR029787">
    <property type="entry name" value="Nucleotide_cyclase"/>
</dbReference>
<dbReference type="PANTHER" id="PTHR45138:SF24">
    <property type="entry name" value="DIGUANYLATE CYCLASE DGCC-RELATED"/>
    <property type="match status" value="1"/>
</dbReference>
<proteinExistence type="predicted"/>
<evidence type="ECO:0000259" key="4">
    <source>
        <dbReference type="PROSITE" id="PS50110"/>
    </source>
</evidence>
<dbReference type="RefSeq" id="WP_066983222.1">
    <property type="nucleotide sequence ID" value="NZ_LUUI01000111.1"/>
</dbReference>
<evidence type="ECO:0000256" key="1">
    <source>
        <dbReference type="ARBA" id="ARBA00001946"/>
    </source>
</evidence>
<dbReference type="InterPro" id="IPR001789">
    <property type="entry name" value="Sig_transdc_resp-reg_receiver"/>
</dbReference>
<name>A0A177NB48_9GAMM</name>
<feature type="domain" description="GGDEF" evidence="5">
    <location>
        <begin position="300"/>
        <end position="431"/>
    </location>
</feature>
<dbReference type="InterPro" id="IPR000160">
    <property type="entry name" value="GGDEF_dom"/>
</dbReference>
<evidence type="ECO:0000259" key="5">
    <source>
        <dbReference type="PROSITE" id="PS50887"/>
    </source>
</evidence>
<comment type="cofactor">
    <cofactor evidence="1">
        <name>Mg(2+)</name>
        <dbReference type="ChEBI" id="CHEBI:18420"/>
    </cofactor>
</comment>
<dbReference type="OrthoDB" id="9812260at2"/>
<dbReference type="Pfam" id="PF00072">
    <property type="entry name" value="Response_reg"/>
    <property type="match status" value="2"/>
</dbReference>
<feature type="domain" description="Response regulatory" evidence="4">
    <location>
        <begin position="132"/>
        <end position="250"/>
    </location>
</feature>
<dbReference type="Gene3D" id="3.30.70.270">
    <property type="match status" value="1"/>
</dbReference>
<keyword evidence="3" id="KW-0597">Phosphoprotein</keyword>
<dbReference type="InterPro" id="IPR043128">
    <property type="entry name" value="Rev_trsase/Diguanyl_cyclase"/>
</dbReference>
<dbReference type="Proteomes" id="UP000078476">
    <property type="component" value="Unassembled WGS sequence"/>
</dbReference>
<dbReference type="NCBIfam" id="TIGR00254">
    <property type="entry name" value="GGDEF"/>
    <property type="match status" value="1"/>
</dbReference>
<sequence length="431" mass="48955">MSISSINVLIIENSRLFTDLLTTLMKSHGFDTVSCTTGKEALEISKDCSFNLICVAYHLPDFSGDVLCQAMRSNRALINSRIILFTAEDNNELLKDALLAGVTDIYNKNEFAQFQTYIARYANFVKANLVGRALLIEDSSSQQQWLKAQLECSGLEVDAFLTAEEAMDAFMHVQYDIVITDMILAGKMSGLHLVRTIRRLGSEKGLIPIFAITAYDEISRRIELFQVGVSDYMAKPINPEELLFRISSLIKAYQIHHELINERKMLQEMALLDPLTHLYNRAALNQLLPKAIANAKREQTPVCLVVMDLDFFKRINDECGHDQGDQVLIETANWLRNAFRKGDLVFRWGGEEFVIFLHKCTLNEAKELMEKQKDRFSKRQMANYPITASFGISSYANFQTEICHENLFKQADKALYKAKQSGRNCVVCAPD</sequence>
<accession>A0A177NB48</accession>
<dbReference type="GO" id="GO:0052621">
    <property type="term" value="F:diguanylate cyclase activity"/>
    <property type="evidence" value="ECO:0007669"/>
    <property type="project" value="UniProtKB-EC"/>
</dbReference>
<dbReference type="SUPFAM" id="SSF52172">
    <property type="entry name" value="CheY-like"/>
    <property type="match status" value="2"/>
</dbReference>
<feature type="modified residue" description="4-aspartylphosphate" evidence="3">
    <location>
        <position position="181"/>
    </location>
</feature>
<dbReference type="EMBL" id="LUUI01000111">
    <property type="protein sequence ID" value="OAI14320.1"/>
    <property type="molecule type" value="Genomic_DNA"/>
</dbReference>
<dbReference type="PROSITE" id="PS50110">
    <property type="entry name" value="RESPONSE_REGULATORY"/>
    <property type="match status" value="2"/>
</dbReference>
<dbReference type="SMART" id="SM00267">
    <property type="entry name" value="GGDEF"/>
    <property type="match status" value="1"/>
</dbReference>
<dbReference type="GO" id="GO:1902201">
    <property type="term" value="P:negative regulation of bacterial-type flagellum-dependent cell motility"/>
    <property type="evidence" value="ECO:0007669"/>
    <property type="project" value="TreeGrafter"/>
</dbReference>
<dbReference type="GO" id="GO:0005886">
    <property type="term" value="C:plasma membrane"/>
    <property type="evidence" value="ECO:0007669"/>
    <property type="project" value="TreeGrafter"/>
</dbReference>
<dbReference type="Gene3D" id="3.40.50.2300">
    <property type="match status" value="2"/>
</dbReference>
<dbReference type="CDD" id="cd01949">
    <property type="entry name" value="GGDEF"/>
    <property type="match status" value="1"/>
</dbReference>
<dbReference type="InterPro" id="IPR011006">
    <property type="entry name" value="CheY-like_superfamily"/>
</dbReference>
<gene>
    <name evidence="6" type="ORF">A1359_10885</name>
</gene>
<dbReference type="PANTHER" id="PTHR45138">
    <property type="entry name" value="REGULATORY COMPONENTS OF SENSORY TRANSDUCTION SYSTEM"/>
    <property type="match status" value="1"/>
</dbReference>
<dbReference type="PROSITE" id="PS50887">
    <property type="entry name" value="GGDEF"/>
    <property type="match status" value="1"/>
</dbReference>
<evidence type="ECO:0000256" key="3">
    <source>
        <dbReference type="PROSITE-ProRule" id="PRU00169"/>
    </source>
</evidence>
<feature type="domain" description="Response regulatory" evidence="4">
    <location>
        <begin position="7"/>
        <end position="123"/>
    </location>
</feature>
<dbReference type="SUPFAM" id="SSF55073">
    <property type="entry name" value="Nucleotide cyclase"/>
    <property type="match status" value="1"/>
</dbReference>
<dbReference type="GO" id="GO:0000160">
    <property type="term" value="P:phosphorelay signal transduction system"/>
    <property type="evidence" value="ECO:0007669"/>
    <property type="project" value="InterPro"/>
</dbReference>
<dbReference type="GO" id="GO:0043709">
    <property type="term" value="P:cell adhesion involved in single-species biofilm formation"/>
    <property type="evidence" value="ECO:0007669"/>
    <property type="project" value="TreeGrafter"/>
</dbReference>
<dbReference type="AlphaFoldDB" id="A0A177NB48"/>
<dbReference type="EC" id="2.7.7.65" evidence="2"/>
<dbReference type="CDD" id="cd00156">
    <property type="entry name" value="REC"/>
    <property type="match status" value="1"/>
</dbReference>
<dbReference type="FunFam" id="3.30.70.270:FF:000001">
    <property type="entry name" value="Diguanylate cyclase domain protein"/>
    <property type="match status" value="1"/>
</dbReference>
<dbReference type="STRING" id="980561.A1359_10885"/>
<comment type="caution">
    <text evidence="6">The sequence shown here is derived from an EMBL/GenBank/DDBJ whole genome shotgun (WGS) entry which is preliminary data.</text>
</comment>
<dbReference type="SMART" id="SM00448">
    <property type="entry name" value="REC"/>
    <property type="match status" value="2"/>
</dbReference>